<keyword evidence="2" id="KW-1185">Reference proteome</keyword>
<accession>A0A9D4CXK9</accession>
<organism evidence="1 2">
    <name type="scientific">Dreissena polymorpha</name>
    <name type="common">Zebra mussel</name>
    <name type="synonym">Mytilus polymorpha</name>
    <dbReference type="NCBI Taxonomy" id="45954"/>
    <lineage>
        <taxon>Eukaryota</taxon>
        <taxon>Metazoa</taxon>
        <taxon>Spiralia</taxon>
        <taxon>Lophotrochozoa</taxon>
        <taxon>Mollusca</taxon>
        <taxon>Bivalvia</taxon>
        <taxon>Autobranchia</taxon>
        <taxon>Heteroconchia</taxon>
        <taxon>Euheterodonta</taxon>
        <taxon>Imparidentia</taxon>
        <taxon>Neoheterodontei</taxon>
        <taxon>Myida</taxon>
        <taxon>Dreissenoidea</taxon>
        <taxon>Dreissenidae</taxon>
        <taxon>Dreissena</taxon>
    </lineage>
</organism>
<dbReference type="Proteomes" id="UP000828390">
    <property type="component" value="Unassembled WGS sequence"/>
</dbReference>
<proteinExistence type="predicted"/>
<evidence type="ECO:0000313" key="1">
    <source>
        <dbReference type="EMBL" id="KAH3735376.1"/>
    </source>
</evidence>
<comment type="caution">
    <text evidence="1">The sequence shown here is derived from an EMBL/GenBank/DDBJ whole genome shotgun (WGS) entry which is preliminary data.</text>
</comment>
<gene>
    <name evidence="1" type="ORF">DPMN_041896</name>
</gene>
<dbReference type="PANTHER" id="PTHR47773:SF1">
    <property type="entry name" value="C2H2-TYPE DOMAIN-CONTAINING PROTEIN"/>
    <property type="match status" value="1"/>
</dbReference>
<dbReference type="PANTHER" id="PTHR47773">
    <property type="entry name" value="SI:DKEY-9I5.2-RELATED"/>
    <property type="match status" value="1"/>
</dbReference>
<sequence length="534" mass="60518">MFMLNSTSGELIGIEYLYSQTGSVMEDYIKAIDTLETAPEEESIILEEEEEGSFQDTDQIDDLTISTVGLKESSDVVLDISSLPLTQVPEHPVPSSSTKPAFTATPLAYFTSEEYKAMLTETVPDFQATQQYVEPAPIPVPEQLSAVSVKEDSFNELESEESVGPNNIPGYGRVQELAAYLVGLRKNTYLTNLQADRLIQLWNNLLDYDKRPTSFPERFSKEARGRYKAKKSIRNVVPGVESTERCMRGGPDSVPASWPNANRYTEAIIVQLLSIMPRVRSRLDDVTKAYYDIRQLILQNAKVMNETSIQLPEISRGTLRQWHTKRAKDLDKLVVTKGVRFVNPKQTTSAGIPVAVEKPVQLPTGKAEPHIFPCPTNTAGLARMKGQKKTPKQPSEKGQLLNNNDIIAPKQTSDRVTGEEIKYIVIDQFSNENTMTLSTHIAPQPMVTFLDRSNIPYTTQRYRKRKLEMEKEGITKRKYDRKKVPVCKQCGQDRIPPDHVQYFMNWFCRSTATQSFEDWKTEIMKKGYGKKPRK</sequence>
<dbReference type="AlphaFoldDB" id="A0A9D4CXK9"/>
<dbReference type="EMBL" id="JAIWYP010000011">
    <property type="protein sequence ID" value="KAH3735376.1"/>
    <property type="molecule type" value="Genomic_DNA"/>
</dbReference>
<reference evidence="1" key="1">
    <citation type="journal article" date="2019" name="bioRxiv">
        <title>The Genome of the Zebra Mussel, Dreissena polymorpha: A Resource for Invasive Species Research.</title>
        <authorList>
            <person name="McCartney M.A."/>
            <person name="Auch B."/>
            <person name="Kono T."/>
            <person name="Mallez S."/>
            <person name="Zhang Y."/>
            <person name="Obille A."/>
            <person name="Becker A."/>
            <person name="Abrahante J.E."/>
            <person name="Garbe J."/>
            <person name="Badalamenti J.P."/>
            <person name="Herman A."/>
            <person name="Mangelson H."/>
            <person name="Liachko I."/>
            <person name="Sullivan S."/>
            <person name="Sone E.D."/>
            <person name="Koren S."/>
            <person name="Silverstein K.A.T."/>
            <person name="Beckman K.B."/>
            <person name="Gohl D.M."/>
        </authorList>
    </citation>
    <scope>NUCLEOTIDE SEQUENCE</scope>
    <source>
        <strain evidence="1">Duluth1</strain>
        <tissue evidence="1">Whole animal</tissue>
    </source>
</reference>
<evidence type="ECO:0000313" key="2">
    <source>
        <dbReference type="Proteomes" id="UP000828390"/>
    </source>
</evidence>
<name>A0A9D4CXK9_DREPO</name>
<reference evidence="1" key="2">
    <citation type="submission" date="2020-11" db="EMBL/GenBank/DDBJ databases">
        <authorList>
            <person name="McCartney M.A."/>
            <person name="Auch B."/>
            <person name="Kono T."/>
            <person name="Mallez S."/>
            <person name="Becker A."/>
            <person name="Gohl D.M."/>
            <person name="Silverstein K.A.T."/>
            <person name="Koren S."/>
            <person name="Bechman K.B."/>
            <person name="Herman A."/>
            <person name="Abrahante J.E."/>
            <person name="Garbe J."/>
        </authorList>
    </citation>
    <scope>NUCLEOTIDE SEQUENCE</scope>
    <source>
        <strain evidence="1">Duluth1</strain>
        <tissue evidence="1">Whole animal</tissue>
    </source>
</reference>
<protein>
    <submittedName>
        <fullName evidence="1">Uncharacterized protein</fullName>
    </submittedName>
</protein>